<dbReference type="Proteomes" id="UP000236262">
    <property type="component" value="Unassembled WGS sequence"/>
</dbReference>
<name>A0A3G6RQ58_CHRLC</name>
<keyword evidence="4" id="KW-1185">Reference proteome</keyword>
<dbReference type="KEGG" id="clac:EG342_24085"/>
<reference evidence="1 4" key="2">
    <citation type="submission" date="2018-11" db="EMBL/GenBank/DDBJ databases">
        <title>Proposal to divide the Flavobacteriaceae and reorganize its genera based on Amino Acid Identity values calculated from whole genome sequences.</title>
        <authorList>
            <person name="Nicholson A.C."/>
            <person name="Gulvik C.A."/>
            <person name="Whitney A.M."/>
            <person name="Humrighouse B.W."/>
            <person name="Bell M."/>
            <person name="Holmes B."/>
            <person name="Steigerwalt A.G."/>
            <person name="Villarma A."/>
            <person name="Sheth M."/>
            <person name="Batra D."/>
            <person name="Pryor J."/>
            <person name="Bernardet J.-F."/>
            <person name="Hugo C."/>
            <person name="Kampfer P."/>
            <person name="Newman J."/>
            <person name="McQuiston J.R."/>
        </authorList>
    </citation>
    <scope>NUCLEOTIDE SEQUENCE [LARGE SCALE GENOMIC DNA]</scope>
    <source>
        <strain evidence="1 4">KC_1864</strain>
    </source>
</reference>
<evidence type="ECO:0000313" key="1">
    <source>
        <dbReference type="EMBL" id="AZA84788.1"/>
    </source>
</evidence>
<gene>
    <name evidence="2" type="ORF">C1637_18575</name>
    <name evidence="1" type="ORF">EG342_24085</name>
</gene>
<evidence type="ECO:0000313" key="3">
    <source>
        <dbReference type="Proteomes" id="UP000236262"/>
    </source>
</evidence>
<accession>A0A3G6RQ58</accession>
<dbReference type="EMBL" id="PPEH01000008">
    <property type="protein sequence ID" value="PNW12159.1"/>
    <property type="molecule type" value="Genomic_DNA"/>
</dbReference>
<dbReference type="Proteomes" id="UP000279972">
    <property type="component" value="Chromosome"/>
</dbReference>
<protein>
    <submittedName>
        <fullName evidence="2">Uncharacterized protein</fullName>
    </submittedName>
</protein>
<dbReference type="AlphaFoldDB" id="A0A3G6RQ58"/>
<reference evidence="2 3" key="1">
    <citation type="submission" date="2018-01" db="EMBL/GenBank/DDBJ databases">
        <title>Draft genome sequences of Chryseobacterium lactis NCTC11390, Chryseobacterium oncorhynchi 701B-08, and Chryseobacterium viscerum 687B-08.</title>
        <authorList>
            <person name="Jeong J.-J."/>
            <person name="Lee Y.J."/>
            <person name="Park B."/>
            <person name="Choi I.-G."/>
            <person name="Kim K.D."/>
        </authorList>
    </citation>
    <scope>NUCLEOTIDE SEQUENCE [LARGE SCALE GENOMIC DNA]</scope>
    <source>
        <strain evidence="2 3">NCTC11390</strain>
    </source>
</reference>
<dbReference type="RefSeq" id="WP_103293157.1">
    <property type="nucleotide sequence ID" value="NZ_CP033924.1"/>
</dbReference>
<dbReference type="EMBL" id="CP033924">
    <property type="protein sequence ID" value="AZA84788.1"/>
    <property type="molecule type" value="Genomic_DNA"/>
</dbReference>
<organism evidence="2 3">
    <name type="scientific">Chryseobacterium lactis</name>
    <dbReference type="NCBI Taxonomy" id="1241981"/>
    <lineage>
        <taxon>Bacteria</taxon>
        <taxon>Pseudomonadati</taxon>
        <taxon>Bacteroidota</taxon>
        <taxon>Flavobacteriia</taxon>
        <taxon>Flavobacteriales</taxon>
        <taxon>Weeksellaceae</taxon>
        <taxon>Chryseobacterium group</taxon>
        <taxon>Chryseobacterium</taxon>
    </lineage>
</organism>
<evidence type="ECO:0000313" key="2">
    <source>
        <dbReference type="EMBL" id="PNW12159.1"/>
    </source>
</evidence>
<sequence>MSLDTAEPILVNALLQIMKDEANEENSAESSRARIAEKMAGAIKDFVKAGQVKVTVATTGTATAQTGTGIGNMI</sequence>
<evidence type="ECO:0000313" key="4">
    <source>
        <dbReference type="Proteomes" id="UP000279972"/>
    </source>
</evidence>
<proteinExistence type="predicted"/>